<evidence type="ECO:0000313" key="3">
    <source>
        <dbReference type="EMBL" id="EKF25406.1"/>
    </source>
</evidence>
<dbReference type="STRING" id="1122247.GCA_000379865_01963"/>
<name>K5BHZ0_MYCHD</name>
<feature type="compositionally biased region" description="Polar residues" evidence="1">
    <location>
        <begin position="94"/>
        <end position="108"/>
    </location>
</feature>
<dbReference type="AlphaFoldDB" id="K5BHZ0"/>
<feature type="compositionally biased region" description="Low complexity" evidence="1">
    <location>
        <begin position="64"/>
        <end position="85"/>
    </location>
</feature>
<evidence type="ECO:0000256" key="1">
    <source>
        <dbReference type="SAM" id="MobiDB-lite"/>
    </source>
</evidence>
<accession>K5BHZ0</accession>
<dbReference type="RefSeq" id="WP_005624238.1">
    <property type="nucleotide sequence ID" value="NZ_AMRA01000015.1"/>
</dbReference>
<keyword evidence="2" id="KW-0812">Transmembrane</keyword>
<feature type="compositionally biased region" description="Basic and acidic residues" evidence="1">
    <location>
        <begin position="113"/>
        <end position="129"/>
    </location>
</feature>
<evidence type="ECO:0000313" key="4">
    <source>
        <dbReference type="Proteomes" id="UP000006265"/>
    </source>
</evidence>
<reference evidence="3 4" key="1">
    <citation type="journal article" date="2012" name="J. Bacteriol.">
        <title>Genome sequence of Mycobacterium hassiacum DSM 44199, a rare source of heat-stable mycobacterial proteins.</title>
        <authorList>
            <person name="Tiago I."/>
            <person name="Maranha A."/>
            <person name="Mendes V."/>
            <person name="Alarico S."/>
            <person name="Moynihan P.J."/>
            <person name="Clarke A.J."/>
            <person name="Macedo-Ribeiro S."/>
            <person name="Pereira P.J."/>
            <person name="Empadinhas N."/>
        </authorList>
    </citation>
    <scope>NUCLEOTIDE SEQUENCE [LARGE SCALE GENOMIC DNA]</scope>
    <source>
        <strain evidence="4">DSM 44199 / CIP 105218 / JCM 12690 / 3849</strain>
    </source>
</reference>
<feature type="compositionally biased region" description="Low complexity" evidence="1">
    <location>
        <begin position="136"/>
        <end position="147"/>
    </location>
</feature>
<comment type="caution">
    <text evidence="3">The sequence shown here is derived from an EMBL/GenBank/DDBJ whole genome shotgun (WGS) entry which is preliminary data.</text>
</comment>
<organism evidence="3 4">
    <name type="scientific">Mycolicibacterium hassiacum (strain DSM 44199 / CIP 105218 / JCM 12690 / 3849)</name>
    <name type="common">Mycobacterium hassiacum</name>
    <dbReference type="NCBI Taxonomy" id="1122247"/>
    <lineage>
        <taxon>Bacteria</taxon>
        <taxon>Bacillati</taxon>
        <taxon>Actinomycetota</taxon>
        <taxon>Actinomycetes</taxon>
        <taxon>Mycobacteriales</taxon>
        <taxon>Mycobacteriaceae</taxon>
        <taxon>Mycolicibacterium</taxon>
    </lineage>
</organism>
<proteinExistence type="predicted"/>
<keyword evidence="2" id="KW-0472">Membrane</keyword>
<protein>
    <submittedName>
        <fullName evidence="3">Uncharacterized protein</fullName>
    </submittedName>
</protein>
<dbReference type="Proteomes" id="UP000006265">
    <property type="component" value="Unassembled WGS sequence"/>
</dbReference>
<dbReference type="PATRIC" id="fig|1122247.3.peg.495"/>
<evidence type="ECO:0000256" key="2">
    <source>
        <dbReference type="SAM" id="Phobius"/>
    </source>
</evidence>
<feature type="transmembrane region" description="Helical" evidence="2">
    <location>
        <begin position="24"/>
        <end position="46"/>
    </location>
</feature>
<feature type="region of interest" description="Disordered" evidence="1">
    <location>
        <begin position="47"/>
        <end position="147"/>
    </location>
</feature>
<keyword evidence="2" id="KW-1133">Transmembrane helix</keyword>
<gene>
    <name evidence="3" type="ORF">C731_0519</name>
</gene>
<keyword evidence="4" id="KW-1185">Reference proteome</keyword>
<sequence length="147" mass="15855">MARPHFDEPDSAPTQPWHNRTGPVVGASLLALVVIGLGALLVTTLVRADDPAPPPLRFTDPAMSERPSAAATTTATITTTRPIETTDIDLPSASPESPTDDQPGTTAATPDEGTERITERERRDDDRAPTTRRTPRTNVTRNLNPFH</sequence>
<dbReference type="eggNOG" id="ENOG503292S">
    <property type="taxonomic scope" value="Bacteria"/>
</dbReference>
<dbReference type="EMBL" id="AMRA01000015">
    <property type="protein sequence ID" value="EKF25406.1"/>
    <property type="molecule type" value="Genomic_DNA"/>
</dbReference>